<dbReference type="AlphaFoldDB" id="A0A1T4KK26"/>
<gene>
    <name evidence="1" type="ORF">SAMN02745152_00194</name>
</gene>
<dbReference type="Proteomes" id="UP000190395">
    <property type="component" value="Unassembled WGS sequence"/>
</dbReference>
<dbReference type="GeneID" id="303366474"/>
<evidence type="ECO:0008006" key="3">
    <source>
        <dbReference type="Google" id="ProtNLM"/>
    </source>
</evidence>
<sequence length="171" mass="19745">MEKAIKNITVPQIAGGKKYILPPCRINEILLEVFSVLSAEEYYKEGFDYKRMIEGMGIKVKKFSSFSPENLKRFKENSLSLWNEGVCLLFPDDETGKQLRMIAYNDSHNATETMQITLHKFAHIRLRHTQQSINGEVEATCFSIAMSLMFILEEKFHIGMRTVQLEGKDFL</sequence>
<evidence type="ECO:0000313" key="1">
    <source>
        <dbReference type="EMBL" id="SJZ42745.1"/>
    </source>
</evidence>
<dbReference type="OrthoDB" id="9836182at2"/>
<dbReference type="STRING" id="225004.SAMN02745152_00194"/>
<evidence type="ECO:0000313" key="2">
    <source>
        <dbReference type="Proteomes" id="UP000190395"/>
    </source>
</evidence>
<protein>
    <recommendedName>
        <fullName evidence="3">IrrE N-terminal-like domain-containing protein</fullName>
    </recommendedName>
</protein>
<dbReference type="EMBL" id="FUXC01000001">
    <property type="protein sequence ID" value="SJZ42745.1"/>
    <property type="molecule type" value="Genomic_DNA"/>
</dbReference>
<organism evidence="1 2">
    <name type="scientific">Treponema berlinense</name>
    <dbReference type="NCBI Taxonomy" id="225004"/>
    <lineage>
        <taxon>Bacteria</taxon>
        <taxon>Pseudomonadati</taxon>
        <taxon>Spirochaetota</taxon>
        <taxon>Spirochaetia</taxon>
        <taxon>Spirochaetales</taxon>
        <taxon>Treponemataceae</taxon>
        <taxon>Treponema</taxon>
    </lineage>
</organism>
<name>A0A1T4KK26_9SPIR</name>
<proteinExistence type="predicted"/>
<dbReference type="RefSeq" id="WP_078929940.1">
    <property type="nucleotide sequence ID" value="NZ_FUXC01000001.1"/>
</dbReference>
<accession>A0A1T4KK26</accession>
<reference evidence="1 2" key="1">
    <citation type="submission" date="2017-02" db="EMBL/GenBank/DDBJ databases">
        <authorList>
            <person name="Peterson S.W."/>
        </authorList>
    </citation>
    <scope>NUCLEOTIDE SEQUENCE [LARGE SCALE GENOMIC DNA]</scope>
    <source>
        <strain evidence="1 2">ATCC BAA-909</strain>
    </source>
</reference>
<keyword evidence="2" id="KW-1185">Reference proteome</keyword>